<dbReference type="AlphaFoldDB" id="A0A0F9L247"/>
<reference evidence="3" key="1">
    <citation type="journal article" date="2015" name="Nature">
        <title>Complex archaea that bridge the gap between prokaryotes and eukaryotes.</title>
        <authorList>
            <person name="Spang A."/>
            <person name="Saw J.H."/>
            <person name="Jorgensen S.L."/>
            <person name="Zaremba-Niedzwiedzka K."/>
            <person name="Martijn J."/>
            <person name="Lind A.E."/>
            <person name="van Eijk R."/>
            <person name="Schleper C."/>
            <person name="Guy L."/>
            <person name="Ettema T.J."/>
        </authorList>
    </citation>
    <scope>NUCLEOTIDE SEQUENCE</scope>
</reference>
<sequence>DPDVVSLKKAEGAAIRERLGLEELEPVVQESFQAAWDEAKGRNLAEQATDVAQEAAASKRPLTPTEHAGAVQRYLELERDLTEVRSTLADAVRDGNDKITQQLSIRSERILDEIDALTEATDRTGSEAGRALSIRRLRANVETFTLASGLQMARSRKGGSLAPQEISQIEDLTGRISTLEEQNTKLRTANDELEQKRLKSVAEQVVRVEAKRKPRGAAARLQERQVILKQLGDLGLRLNDISGVSAEGLFLIGKLTVNTIREAVARTGEKVELGRIVDEVLAELNNPEIRPRDIHEALNARDPKRKRQQAGEAAQQVRRLKTHARLITQVEDAEVGLFDPSRKRPIAPAEIRRLQKRLTDLRNSAYRAGLRPERLERAIATLNELQDQLTNHFRNIKRRQPVEVTPELEAIQAKIRGLRQEMRVEDLLADLNEQLRTGDFKTPKRRVAPHISPQLERNQIALKRAQRKWRDAIERMAPLTLHRAIGETTGFLRTMKATADMSATMRQAFWLSARRPIKATKVFGRSVIAFFSEFTADQIDNAIRLHPNQLLRDRAKLILTERGGKLSDREEMFTSNLAEQLPVFGAVVRASNQSMTTTLNLMRVAAFDQFLELYPNATTDELRAWASWVNVASGRGSLGRMSGAANELALVFFAPRFAVSRIQTPFVIFKFWRLPRVRKEIAKDYAAVVAVGLTALGLAAAAGLRVGLDPRDSDFGKIRVGNTRIDIWGGVQQPVRVMVRIWLGLTDRFGLTGKDLTESQKEVNPLELLGRFTAFKIAPSVSIPLELYRSKTAVGEEVTPGETAIRSILPMLFEDVHDAYRDGLSRAALAGGSAFLGLGVSTFGDDKTVRGGPRGPRRPQPPRLPIRR</sequence>
<comment type="caution">
    <text evidence="3">The sequence shown here is derived from an EMBL/GenBank/DDBJ whole genome shotgun (WGS) entry which is preliminary data.</text>
</comment>
<keyword evidence="1" id="KW-0175">Coiled coil</keyword>
<evidence type="ECO:0000313" key="3">
    <source>
        <dbReference type="EMBL" id="KKM21755.1"/>
    </source>
</evidence>
<protein>
    <submittedName>
        <fullName evidence="3">Uncharacterized protein</fullName>
    </submittedName>
</protein>
<feature type="non-terminal residue" evidence="3">
    <location>
        <position position="1"/>
    </location>
</feature>
<name>A0A0F9L247_9ZZZZ</name>
<evidence type="ECO:0000256" key="2">
    <source>
        <dbReference type="SAM" id="MobiDB-lite"/>
    </source>
</evidence>
<accession>A0A0F9L247</accession>
<feature type="region of interest" description="Disordered" evidence="2">
    <location>
        <begin position="846"/>
        <end position="868"/>
    </location>
</feature>
<feature type="coiled-coil region" evidence="1">
    <location>
        <begin position="169"/>
        <end position="199"/>
    </location>
</feature>
<feature type="compositionally biased region" description="Pro residues" evidence="2">
    <location>
        <begin position="858"/>
        <end position="868"/>
    </location>
</feature>
<proteinExistence type="predicted"/>
<evidence type="ECO:0000256" key="1">
    <source>
        <dbReference type="SAM" id="Coils"/>
    </source>
</evidence>
<gene>
    <name evidence="3" type="ORF">LCGC14_1632250</name>
</gene>
<dbReference type="EMBL" id="LAZR01013487">
    <property type="protein sequence ID" value="KKM21755.1"/>
    <property type="molecule type" value="Genomic_DNA"/>
</dbReference>
<organism evidence="3">
    <name type="scientific">marine sediment metagenome</name>
    <dbReference type="NCBI Taxonomy" id="412755"/>
    <lineage>
        <taxon>unclassified sequences</taxon>
        <taxon>metagenomes</taxon>
        <taxon>ecological metagenomes</taxon>
    </lineage>
</organism>